<dbReference type="EMBL" id="QXGE01000271">
    <property type="protein sequence ID" value="KAE9317787.1"/>
    <property type="molecule type" value="Genomic_DNA"/>
</dbReference>
<feature type="region of interest" description="Disordered" evidence="1">
    <location>
        <begin position="71"/>
        <end position="100"/>
    </location>
</feature>
<gene>
    <name evidence="4" type="ORF">PF001_g6690</name>
    <name evidence="3" type="ORF">PF005_g11178</name>
    <name evidence="2" type="ORF">PF007_g8607</name>
</gene>
<evidence type="ECO:0000313" key="6">
    <source>
        <dbReference type="Proteomes" id="UP000437068"/>
    </source>
</evidence>
<name>A0A6A3SL59_9STRA</name>
<evidence type="ECO:0000313" key="4">
    <source>
        <dbReference type="EMBL" id="KAE9317787.1"/>
    </source>
</evidence>
<organism evidence="2 7">
    <name type="scientific">Phytophthora fragariae</name>
    <dbReference type="NCBI Taxonomy" id="53985"/>
    <lineage>
        <taxon>Eukaryota</taxon>
        <taxon>Sar</taxon>
        <taxon>Stramenopiles</taxon>
        <taxon>Oomycota</taxon>
        <taxon>Peronosporomycetes</taxon>
        <taxon>Peronosporales</taxon>
        <taxon>Peronosporaceae</taxon>
        <taxon>Phytophthora</taxon>
    </lineage>
</organism>
<proteinExistence type="predicted"/>
<reference evidence="5 6" key="1">
    <citation type="submission" date="2018-08" db="EMBL/GenBank/DDBJ databases">
        <title>Genomic investigation of the strawberry pathogen Phytophthora fragariae indicates pathogenicity is determined by transcriptional variation in three key races.</title>
        <authorList>
            <person name="Adams T.M."/>
            <person name="Armitage A.D."/>
            <person name="Sobczyk M.K."/>
            <person name="Bates H.J."/>
            <person name="Dunwell J.M."/>
            <person name="Nellist C.F."/>
            <person name="Harrison R.J."/>
        </authorList>
    </citation>
    <scope>NUCLEOTIDE SEQUENCE [LARGE SCALE GENOMIC DNA]</scope>
    <source>
        <strain evidence="4 6">A4</strain>
        <strain evidence="3 5">NOV-27</strain>
        <strain evidence="2 7">NOV-71</strain>
    </source>
</reference>
<sequence>MMMKRVADRFGEPLPPDAAKWRKLRTYKLISGSFASPTRASALKKLPEGVVEASMSAVREALGKVPEEIVPERPQSDCAIPLQPDSEPEEPPSARVVDLT</sequence>
<evidence type="ECO:0000313" key="2">
    <source>
        <dbReference type="EMBL" id="KAE9119293.1"/>
    </source>
</evidence>
<evidence type="ECO:0000313" key="3">
    <source>
        <dbReference type="EMBL" id="KAE9211003.1"/>
    </source>
</evidence>
<evidence type="ECO:0000256" key="1">
    <source>
        <dbReference type="SAM" id="MobiDB-lite"/>
    </source>
</evidence>
<dbReference type="AlphaFoldDB" id="A0A6A3SL59"/>
<dbReference type="Proteomes" id="UP000433483">
    <property type="component" value="Unassembled WGS sequence"/>
</dbReference>
<keyword evidence="5" id="KW-1185">Reference proteome</keyword>
<comment type="caution">
    <text evidence="2">The sequence shown here is derived from an EMBL/GenBank/DDBJ whole genome shotgun (WGS) entry which is preliminary data.</text>
</comment>
<dbReference type="EMBL" id="QXFZ01000365">
    <property type="protein sequence ID" value="KAE9119293.1"/>
    <property type="molecule type" value="Genomic_DNA"/>
</dbReference>
<dbReference type="Proteomes" id="UP000441208">
    <property type="component" value="Unassembled WGS sequence"/>
</dbReference>
<evidence type="ECO:0000313" key="5">
    <source>
        <dbReference type="Proteomes" id="UP000433483"/>
    </source>
</evidence>
<dbReference type="EMBL" id="QXGB01000551">
    <property type="protein sequence ID" value="KAE9211003.1"/>
    <property type="molecule type" value="Genomic_DNA"/>
</dbReference>
<protein>
    <submittedName>
        <fullName evidence="2">Uncharacterized protein</fullName>
    </submittedName>
</protein>
<dbReference type="Proteomes" id="UP000437068">
    <property type="component" value="Unassembled WGS sequence"/>
</dbReference>
<accession>A0A6A3SL59</accession>
<evidence type="ECO:0000313" key="7">
    <source>
        <dbReference type="Proteomes" id="UP000441208"/>
    </source>
</evidence>
<dbReference type="OrthoDB" id="111591at2759"/>